<name>A0ABS2G3E1_FUSMR</name>
<keyword evidence="2" id="KW-1185">Reference proteome</keyword>
<reference evidence="1 2" key="1">
    <citation type="journal article" date="2021" name="Sci. Rep.">
        <title>The distribution of antibiotic resistance genes in chicken gut microbiota commensals.</title>
        <authorList>
            <person name="Juricova H."/>
            <person name="Matiasovicova J."/>
            <person name="Kubasova T."/>
            <person name="Cejkova D."/>
            <person name="Rychlik I."/>
        </authorList>
    </citation>
    <scope>NUCLEOTIDE SEQUENCE [LARGE SCALE GENOMIC DNA]</scope>
    <source>
        <strain evidence="1 2">An425</strain>
    </source>
</reference>
<sequence>MKITINNYNDLKALAVLKGIKLQTELPKMLGYKSRWGLKLAMENPKKRNEIIGKARALFGV</sequence>
<protein>
    <submittedName>
        <fullName evidence="1">Uncharacterized protein</fullName>
    </submittedName>
</protein>
<accession>A0ABS2G3E1</accession>
<gene>
    <name evidence="1" type="ORF">H6A04_09920</name>
</gene>
<comment type="caution">
    <text evidence="1">The sequence shown here is derived from an EMBL/GenBank/DDBJ whole genome shotgun (WGS) entry which is preliminary data.</text>
</comment>
<dbReference type="EMBL" id="JACJLT010000137">
    <property type="protein sequence ID" value="MBM6875961.1"/>
    <property type="molecule type" value="Genomic_DNA"/>
</dbReference>
<proteinExistence type="predicted"/>
<dbReference type="Proteomes" id="UP000728968">
    <property type="component" value="Unassembled WGS sequence"/>
</dbReference>
<organism evidence="1 2">
    <name type="scientific">Fusobacterium mortiferum</name>
    <dbReference type="NCBI Taxonomy" id="850"/>
    <lineage>
        <taxon>Bacteria</taxon>
        <taxon>Fusobacteriati</taxon>
        <taxon>Fusobacteriota</taxon>
        <taxon>Fusobacteriia</taxon>
        <taxon>Fusobacteriales</taxon>
        <taxon>Fusobacteriaceae</taxon>
        <taxon>Fusobacterium</taxon>
    </lineage>
</organism>
<dbReference type="RefSeq" id="WP_204716621.1">
    <property type="nucleotide sequence ID" value="NZ_JACJLT010000137.1"/>
</dbReference>
<evidence type="ECO:0000313" key="2">
    <source>
        <dbReference type="Proteomes" id="UP000728968"/>
    </source>
</evidence>
<evidence type="ECO:0000313" key="1">
    <source>
        <dbReference type="EMBL" id="MBM6875961.1"/>
    </source>
</evidence>